<evidence type="ECO:0000313" key="1">
    <source>
        <dbReference type="EMBL" id="KKN99055.1"/>
    </source>
</evidence>
<reference evidence="1" key="1">
    <citation type="journal article" date="2015" name="Nature">
        <title>Complex archaea that bridge the gap between prokaryotes and eukaryotes.</title>
        <authorList>
            <person name="Spang A."/>
            <person name="Saw J.H."/>
            <person name="Jorgensen S.L."/>
            <person name="Zaremba-Niedzwiedzka K."/>
            <person name="Martijn J."/>
            <person name="Lind A.E."/>
            <person name="van Eijk R."/>
            <person name="Schleper C."/>
            <person name="Guy L."/>
            <person name="Ettema T.J."/>
        </authorList>
    </citation>
    <scope>NUCLEOTIDE SEQUENCE</scope>
</reference>
<protein>
    <submittedName>
        <fullName evidence="1">Uncharacterized protein</fullName>
    </submittedName>
</protein>
<sequence length="72" mass="8301">MKFHEPMAKLMIALLNDDDGIREEAYDVLVDVVIEQGGRTPEIEEILKHVDACDGRFFLPERFEQIVLKKGK</sequence>
<proteinExistence type="predicted"/>
<dbReference type="AlphaFoldDB" id="A0A0F9V1C2"/>
<dbReference type="EMBL" id="LAZR01000049">
    <property type="protein sequence ID" value="KKN99055.1"/>
    <property type="molecule type" value="Genomic_DNA"/>
</dbReference>
<gene>
    <name evidence="1" type="ORF">LCGC14_0143010</name>
</gene>
<organism evidence="1">
    <name type="scientific">marine sediment metagenome</name>
    <dbReference type="NCBI Taxonomy" id="412755"/>
    <lineage>
        <taxon>unclassified sequences</taxon>
        <taxon>metagenomes</taxon>
        <taxon>ecological metagenomes</taxon>
    </lineage>
</organism>
<comment type="caution">
    <text evidence="1">The sequence shown here is derived from an EMBL/GenBank/DDBJ whole genome shotgun (WGS) entry which is preliminary data.</text>
</comment>
<accession>A0A0F9V1C2</accession>
<name>A0A0F9V1C2_9ZZZZ</name>